<feature type="compositionally biased region" description="Basic and acidic residues" evidence="3">
    <location>
        <begin position="561"/>
        <end position="575"/>
    </location>
</feature>
<feature type="compositionally biased region" description="Basic and acidic residues" evidence="3">
    <location>
        <begin position="119"/>
        <end position="153"/>
    </location>
</feature>
<dbReference type="GO" id="GO:0019827">
    <property type="term" value="P:stem cell population maintenance"/>
    <property type="evidence" value="ECO:0007669"/>
    <property type="project" value="Ensembl"/>
</dbReference>
<organism evidence="4 5">
    <name type="scientific">Chelonoidis abingdonii</name>
    <name type="common">Abingdon island giant tortoise</name>
    <name type="synonym">Testudo abingdonii</name>
    <dbReference type="NCBI Taxonomy" id="106734"/>
    <lineage>
        <taxon>Eukaryota</taxon>
        <taxon>Metazoa</taxon>
        <taxon>Chordata</taxon>
        <taxon>Craniata</taxon>
        <taxon>Vertebrata</taxon>
        <taxon>Euteleostomi</taxon>
        <taxon>Archelosauria</taxon>
        <taxon>Testudinata</taxon>
        <taxon>Testudines</taxon>
        <taxon>Cryptodira</taxon>
        <taxon>Durocryptodira</taxon>
        <taxon>Testudinoidea</taxon>
        <taxon>Testudinidae</taxon>
        <taxon>Chelonoidis</taxon>
    </lineage>
</organism>
<dbReference type="GeneTree" id="ENSGT00550000074952"/>
<dbReference type="GO" id="GO:0045638">
    <property type="term" value="P:negative regulation of myeloid cell differentiation"/>
    <property type="evidence" value="ECO:0007669"/>
    <property type="project" value="Ensembl"/>
</dbReference>
<feature type="region of interest" description="Disordered" evidence="3">
    <location>
        <begin position="617"/>
        <end position="679"/>
    </location>
</feature>
<evidence type="ECO:0000256" key="1">
    <source>
        <dbReference type="ARBA" id="ARBA00010903"/>
    </source>
</evidence>
<proteinExistence type="inferred from homology"/>
<feature type="compositionally biased region" description="Basic and acidic residues" evidence="3">
    <location>
        <begin position="70"/>
        <end position="96"/>
    </location>
</feature>
<evidence type="ECO:0000313" key="5">
    <source>
        <dbReference type="Proteomes" id="UP000694404"/>
    </source>
</evidence>
<dbReference type="GO" id="GO:1990269">
    <property type="term" value="F:RNA polymerase II C-terminal domain phosphoserine binding"/>
    <property type="evidence" value="ECO:0007669"/>
    <property type="project" value="TreeGrafter"/>
</dbReference>
<dbReference type="Ensembl" id="ENSCABT00000017774.1">
    <property type="protein sequence ID" value="ENSCABP00000016215.1"/>
    <property type="gene ID" value="ENSCABG00000012064.1"/>
</dbReference>
<feature type="compositionally biased region" description="Low complexity" evidence="3">
    <location>
        <begin position="330"/>
        <end position="339"/>
    </location>
</feature>
<evidence type="ECO:0000256" key="3">
    <source>
        <dbReference type="SAM" id="MobiDB-lite"/>
    </source>
</evidence>
<dbReference type="Pfam" id="PF04004">
    <property type="entry name" value="Leo1"/>
    <property type="match status" value="1"/>
</dbReference>
<dbReference type="GO" id="GO:0001650">
    <property type="term" value="C:fibrillar center"/>
    <property type="evidence" value="ECO:0007669"/>
    <property type="project" value="Ensembl"/>
</dbReference>
<keyword evidence="5" id="KW-1185">Reference proteome</keyword>
<accession>A0A8C0H182</accession>
<dbReference type="GeneID" id="116823784"/>
<feature type="region of interest" description="Disordered" evidence="3">
    <location>
        <begin position="561"/>
        <end position="594"/>
    </location>
</feature>
<dbReference type="RefSeq" id="XP_032634507.1">
    <property type="nucleotide sequence ID" value="XM_032778616.2"/>
</dbReference>
<dbReference type="KEGG" id="cabi:116823784"/>
<dbReference type="GO" id="GO:0005813">
    <property type="term" value="C:centrosome"/>
    <property type="evidence" value="ECO:0007669"/>
    <property type="project" value="Ensembl"/>
</dbReference>
<dbReference type="InterPro" id="IPR007149">
    <property type="entry name" value="Leo1"/>
</dbReference>
<feature type="compositionally biased region" description="Basic and acidic residues" evidence="3">
    <location>
        <begin position="44"/>
        <end position="62"/>
    </location>
</feature>
<feature type="compositionally biased region" description="Acidic residues" evidence="3">
    <location>
        <begin position="154"/>
        <end position="195"/>
    </location>
</feature>
<dbReference type="GO" id="GO:0032968">
    <property type="term" value="P:positive regulation of transcription elongation by RNA polymerase II"/>
    <property type="evidence" value="ECO:0007669"/>
    <property type="project" value="TreeGrafter"/>
</dbReference>
<evidence type="ECO:0000313" key="4">
    <source>
        <dbReference type="Ensembl" id="ENSCABP00000016215.1"/>
    </source>
</evidence>
<dbReference type="GO" id="GO:0006368">
    <property type="term" value="P:transcription elongation by RNA polymerase II"/>
    <property type="evidence" value="ECO:0007669"/>
    <property type="project" value="Ensembl"/>
</dbReference>
<dbReference type="AlphaFoldDB" id="A0A8C0H182"/>
<dbReference type="GO" id="GO:0031124">
    <property type="term" value="P:mRNA 3'-end processing"/>
    <property type="evidence" value="ECO:0007669"/>
    <property type="project" value="Ensembl"/>
</dbReference>
<feature type="compositionally biased region" description="Acidic residues" evidence="3">
    <location>
        <begin position="1"/>
        <end position="15"/>
    </location>
</feature>
<reference evidence="4" key="1">
    <citation type="submission" date="2025-08" db="UniProtKB">
        <authorList>
            <consortium name="Ensembl"/>
        </authorList>
    </citation>
    <scope>IDENTIFICATION</scope>
</reference>
<feature type="compositionally biased region" description="Basic and acidic residues" evidence="3">
    <location>
        <begin position="196"/>
        <end position="299"/>
    </location>
</feature>
<reference evidence="4" key="2">
    <citation type="submission" date="2025-09" db="UniProtKB">
        <authorList>
            <consortium name="Ensembl"/>
        </authorList>
    </citation>
    <scope>IDENTIFICATION</scope>
</reference>
<protein>
    <recommendedName>
        <fullName evidence="2">RNA polymerase-associated protein LEO1</fullName>
    </recommendedName>
</protein>
<dbReference type="OMA" id="RSDRSMH"/>
<feature type="compositionally biased region" description="Polar residues" evidence="3">
    <location>
        <begin position="32"/>
        <end position="42"/>
    </location>
</feature>
<feature type="compositionally biased region" description="Basic and acidic residues" evidence="3">
    <location>
        <begin position="650"/>
        <end position="662"/>
    </location>
</feature>
<dbReference type="GO" id="GO:0016593">
    <property type="term" value="C:Cdc73/Paf1 complex"/>
    <property type="evidence" value="ECO:0007669"/>
    <property type="project" value="Ensembl"/>
</dbReference>
<evidence type="ECO:0000256" key="2">
    <source>
        <dbReference type="ARBA" id="ARBA00019689"/>
    </source>
</evidence>
<dbReference type="CTD" id="123169"/>
<sequence>MADMEDLFGSDVDSEPEQKDSDSGSDSDSDQENAGSGSNVSGSESDRDDDREAIKPSNKELFGDDSEDEGASHHTGSDIRSERSYNHSEASGHSEHEDNDQSDIDQHSGSEAADDDDDRGPGSDEGSRHSDADGSEKAHSEDEKWGKEDKSDQSDDDDDKLQNSDDEERPQNSDDEEKVQNSDDDERPPISDDEERLQNSDEEKMQNSDDEERPQISDEEKMQNSDDDERAQHSDEEKMQNSDDDERAQHSDEEKMQNSDDDERAQHSDEDHRHSDDEEEQEHKSESARGSDSEDEILRMKRKKPIASDSEMDSDAEGQKDHRDAIDLFGGADDISSGSDGEDKPPTPGQPIDENGLNQEQQEEEPIPETRIEVEIPKVNTDLGNDLYFVKLPNFLSVEPRPFDPQYYEDEFEDEEMLDEEGRTRLKLKVENTIRWRMRRDEEGNEIRESNARIVKWSDGSMSLHLGNEVFDVYKAPLQGDHNHLFIRQGTGLQGQAVFKTKLTFRPHSTDSATHRKMTLSLADRCSKTQKIRILPMAGRDPESQRTEMIKKEEERLRASIRRESQQRRMREKQHQRGLSANYLEPDRYDEEDEGEEAISLAAIKNRYKGGIREERARIYSSDSDEGSDEDRTQRLLKAKKLTSDEEGEPSGKRKAEDDDKASKKHKKYVISDEEEDDD</sequence>
<dbReference type="PANTHER" id="PTHR23146">
    <property type="entry name" value="LEO1 PROTEIN"/>
    <property type="match status" value="1"/>
</dbReference>
<name>A0A8C0H182_CHEAB</name>
<comment type="similarity">
    <text evidence="1">Belongs to the LEO1 family.</text>
</comment>
<feature type="region of interest" description="Disordered" evidence="3">
    <location>
        <begin position="1"/>
        <end position="373"/>
    </location>
</feature>
<dbReference type="PANTHER" id="PTHR23146:SF0">
    <property type="entry name" value="RNA POLYMERASE-ASSOCIATED PROTEIN LEO1"/>
    <property type="match status" value="1"/>
</dbReference>
<gene>
    <name evidence="4" type="primary">LEO1</name>
</gene>
<feature type="compositionally biased region" description="Basic and acidic residues" evidence="3">
    <location>
        <begin position="317"/>
        <end position="326"/>
    </location>
</feature>
<dbReference type="Proteomes" id="UP000694404">
    <property type="component" value="Unplaced"/>
</dbReference>